<keyword evidence="1" id="KW-0560">Oxidoreductase</keyword>
<evidence type="ECO:0000259" key="3">
    <source>
        <dbReference type="Pfam" id="PF02826"/>
    </source>
</evidence>
<dbReference type="FunFam" id="3.40.50.720:FF:000363">
    <property type="entry name" value="D-isomer specific 2-hydroxyacid dehydrogenase"/>
    <property type="match status" value="1"/>
</dbReference>
<proteinExistence type="predicted"/>
<dbReference type="InParanoid" id="A0A1Y2AEX6"/>
<keyword evidence="5" id="KW-1185">Reference proteome</keyword>
<evidence type="ECO:0000313" key="5">
    <source>
        <dbReference type="Proteomes" id="UP000193986"/>
    </source>
</evidence>
<evidence type="ECO:0000313" key="4">
    <source>
        <dbReference type="EMBL" id="ORY21036.1"/>
    </source>
</evidence>
<evidence type="ECO:0000256" key="1">
    <source>
        <dbReference type="ARBA" id="ARBA00023002"/>
    </source>
</evidence>
<keyword evidence="2" id="KW-0520">NAD</keyword>
<feature type="domain" description="D-isomer specific 2-hydroxyacid dehydrogenase NAD-binding" evidence="3">
    <location>
        <begin position="147"/>
        <end position="325"/>
    </location>
</feature>
<dbReference type="AlphaFoldDB" id="A0A1Y2AEX6"/>
<dbReference type="InterPro" id="IPR036291">
    <property type="entry name" value="NAD(P)-bd_dom_sf"/>
</dbReference>
<gene>
    <name evidence="4" type="ORF">BCR39DRAFT_554257</name>
</gene>
<dbReference type="SUPFAM" id="SSF51735">
    <property type="entry name" value="NAD(P)-binding Rossmann-fold domains"/>
    <property type="match status" value="1"/>
</dbReference>
<dbReference type="OrthoDB" id="298012at2759"/>
<sequence>MSTSLKSSPVMARDAFTTAVITATISKAKVAELEKVFSKVYNIGDGLNPDLVIPDHILREADVWYTNWIGIPGVTSLDQVPNTKAVQLSSAGANKFLDSRLMASEEARKRIKVCNASGIHVVSIPQYIVANVINVYMSMPMQILAARQEARWDGYNMPHHRSLIGKTVGLLGYGHIAREAARLFKAFNCEIIAANSTGKRGADIGYVVPGTGDMQGSIPSEMYSTSDESSFNEFLSRSEILVASLPSTPNTEWLLTKERLARLPVDAVFVNVGRGDLVKSSDLLEALDREDGLSGAVLDVTDPEPLPQGHPLFTHPKVIVTPHTSSHIAKYFDLGADLLIKQAEQIRQGKPLLNVVDPEKGY</sequence>
<evidence type="ECO:0000256" key="2">
    <source>
        <dbReference type="ARBA" id="ARBA00023027"/>
    </source>
</evidence>
<dbReference type="EMBL" id="MCFC01000119">
    <property type="protein sequence ID" value="ORY21036.1"/>
    <property type="molecule type" value="Genomic_DNA"/>
</dbReference>
<dbReference type="GO" id="GO:0051287">
    <property type="term" value="F:NAD binding"/>
    <property type="evidence" value="ECO:0007669"/>
    <property type="project" value="InterPro"/>
</dbReference>
<protein>
    <submittedName>
        <fullName evidence="4">D-isomer specific 2-hydroxyacid dehydrogenase</fullName>
    </submittedName>
</protein>
<name>A0A1Y2AEX6_9TREE</name>
<reference evidence="4 5" key="1">
    <citation type="submission" date="2016-07" db="EMBL/GenBank/DDBJ databases">
        <title>Pervasive Adenine N6-methylation of Active Genes in Fungi.</title>
        <authorList>
            <consortium name="DOE Joint Genome Institute"/>
            <person name="Mondo S.J."/>
            <person name="Dannebaum R.O."/>
            <person name="Kuo R.C."/>
            <person name="Labutti K."/>
            <person name="Haridas S."/>
            <person name="Kuo A."/>
            <person name="Salamov A."/>
            <person name="Ahrendt S.R."/>
            <person name="Lipzen A."/>
            <person name="Sullivan W."/>
            <person name="Andreopoulos W.B."/>
            <person name="Clum A."/>
            <person name="Lindquist E."/>
            <person name="Daum C."/>
            <person name="Ramamoorthy G.K."/>
            <person name="Gryganskyi A."/>
            <person name="Culley D."/>
            <person name="Magnuson J.K."/>
            <person name="James T.Y."/>
            <person name="O'Malley M.A."/>
            <person name="Stajich J.E."/>
            <person name="Spatafora J.W."/>
            <person name="Visel A."/>
            <person name="Grigoriev I.V."/>
        </authorList>
    </citation>
    <scope>NUCLEOTIDE SEQUENCE [LARGE SCALE GENOMIC DNA]</scope>
    <source>
        <strain evidence="4 5">68-887.2</strain>
    </source>
</reference>
<dbReference type="GO" id="GO:0016491">
    <property type="term" value="F:oxidoreductase activity"/>
    <property type="evidence" value="ECO:0007669"/>
    <property type="project" value="UniProtKB-KW"/>
</dbReference>
<dbReference type="Proteomes" id="UP000193986">
    <property type="component" value="Unassembled WGS sequence"/>
</dbReference>
<dbReference type="STRING" id="71784.A0A1Y2AEX6"/>
<dbReference type="InterPro" id="IPR006140">
    <property type="entry name" value="D-isomer_DH_NAD-bd"/>
</dbReference>
<organism evidence="4 5">
    <name type="scientific">Naematelia encephala</name>
    <dbReference type="NCBI Taxonomy" id="71784"/>
    <lineage>
        <taxon>Eukaryota</taxon>
        <taxon>Fungi</taxon>
        <taxon>Dikarya</taxon>
        <taxon>Basidiomycota</taxon>
        <taxon>Agaricomycotina</taxon>
        <taxon>Tremellomycetes</taxon>
        <taxon>Tremellales</taxon>
        <taxon>Naemateliaceae</taxon>
        <taxon>Naematelia</taxon>
    </lineage>
</organism>
<comment type="caution">
    <text evidence="4">The sequence shown here is derived from an EMBL/GenBank/DDBJ whole genome shotgun (WGS) entry which is preliminary data.</text>
</comment>
<dbReference type="PANTHER" id="PTHR43333:SF1">
    <property type="entry name" value="D-ISOMER SPECIFIC 2-HYDROXYACID DEHYDROGENASE NAD-BINDING DOMAIN-CONTAINING PROTEIN"/>
    <property type="match status" value="1"/>
</dbReference>
<dbReference type="Pfam" id="PF02826">
    <property type="entry name" value="2-Hacid_dh_C"/>
    <property type="match status" value="1"/>
</dbReference>
<dbReference type="Gene3D" id="3.40.50.720">
    <property type="entry name" value="NAD(P)-binding Rossmann-like Domain"/>
    <property type="match status" value="2"/>
</dbReference>
<accession>A0A1Y2AEX6</accession>
<dbReference type="PANTHER" id="PTHR43333">
    <property type="entry name" value="2-HACID_DH_C DOMAIN-CONTAINING PROTEIN"/>
    <property type="match status" value="1"/>
</dbReference>